<dbReference type="InterPro" id="IPR020449">
    <property type="entry name" value="Tscrpt_reg_AraC-type_HTH"/>
</dbReference>
<comment type="caution">
    <text evidence="5">The sequence shown here is derived from an EMBL/GenBank/DDBJ whole genome shotgun (WGS) entry which is preliminary data.</text>
</comment>
<dbReference type="SUPFAM" id="SSF46689">
    <property type="entry name" value="Homeodomain-like"/>
    <property type="match status" value="1"/>
</dbReference>
<evidence type="ECO:0000259" key="4">
    <source>
        <dbReference type="PROSITE" id="PS01124"/>
    </source>
</evidence>
<dbReference type="EMBL" id="AEUD01000008">
    <property type="protein sequence ID" value="EGD55024.1"/>
    <property type="molecule type" value="Genomic_DNA"/>
</dbReference>
<dbReference type="SMART" id="SM00342">
    <property type="entry name" value="HTH_ARAC"/>
    <property type="match status" value="1"/>
</dbReference>
<dbReference type="Gene3D" id="1.10.10.60">
    <property type="entry name" value="Homeodomain-like"/>
    <property type="match status" value="1"/>
</dbReference>
<protein>
    <submittedName>
        <fullName evidence="5">Transcriptional regulator</fullName>
    </submittedName>
</protein>
<dbReference type="PROSITE" id="PS01124">
    <property type="entry name" value="HTH_ARAC_FAMILY_2"/>
    <property type="match status" value="1"/>
</dbReference>
<keyword evidence="2" id="KW-0238">DNA-binding</keyword>
<reference evidence="5 6" key="1">
    <citation type="journal article" date="2011" name="J. Bacteriol.">
        <title>Draft Genome Sequence of Gordonia neofelifaecis NRRL B-59395, a Cholesterol-Degrading Actinomycete.</title>
        <authorList>
            <person name="Ge F."/>
            <person name="Li W."/>
            <person name="Chen G."/>
            <person name="Liu Y."/>
            <person name="Zhang G."/>
            <person name="Yong B."/>
            <person name="Wang Q."/>
            <person name="Wang N."/>
            <person name="Huang Z."/>
            <person name="Li W."/>
            <person name="Wang J."/>
            <person name="Wu C."/>
            <person name="Xie Q."/>
            <person name="Liu G."/>
        </authorList>
    </citation>
    <scope>NUCLEOTIDE SEQUENCE [LARGE SCALE GENOMIC DNA]</scope>
    <source>
        <strain evidence="5 6">NRRL B-59395</strain>
    </source>
</reference>
<dbReference type="OrthoDB" id="4378430at2"/>
<evidence type="ECO:0000256" key="1">
    <source>
        <dbReference type="ARBA" id="ARBA00023015"/>
    </source>
</evidence>
<organism evidence="5 6">
    <name type="scientific">Gordonia neofelifaecis NRRL B-59395</name>
    <dbReference type="NCBI Taxonomy" id="644548"/>
    <lineage>
        <taxon>Bacteria</taxon>
        <taxon>Bacillati</taxon>
        <taxon>Actinomycetota</taxon>
        <taxon>Actinomycetes</taxon>
        <taxon>Mycobacteriales</taxon>
        <taxon>Gordoniaceae</taxon>
        <taxon>Gordonia</taxon>
    </lineage>
</organism>
<proteinExistence type="predicted"/>
<feature type="domain" description="HTH araC/xylS-type" evidence="4">
    <location>
        <begin position="218"/>
        <end position="317"/>
    </location>
</feature>
<dbReference type="RefSeq" id="WP_009679394.1">
    <property type="nucleotide sequence ID" value="NZ_AEUD01000008.1"/>
</dbReference>
<dbReference type="Pfam" id="PF12833">
    <property type="entry name" value="HTH_18"/>
    <property type="match status" value="1"/>
</dbReference>
<accession>F1YJU2</accession>
<dbReference type="InterPro" id="IPR009057">
    <property type="entry name" value="Homeodomain-like_sf"/>
</dbReference>
<dbReference type="PANTHER" id="PTHR46796">
    <property type="entry name" value="HTH-TYPE TRANSCRIPTIONAL ACTIVATOR RHAS-RELATED"/>
    <property type="match status" value="1"/>
</dbReference>
<dbReference type="InterPro" id="IPR050204">
    <property type="entry name" value="AraC_XylS_family_regulators"/>
</dbReference>
<dbReference type="Proteomes" id="UP000035065">
    <property type="component" value="Unassembled WGS sequence"/>
</dbReference>
<name>F1YJU2_9ACTN</name>
<sequence>MTFRPSPDEIRDWSRRVGAGESEAAAVIGGDQGYAMYRALVGFGQLTSDDPASFGAAIHRRRLSLVTVRRVLRTPLALPPGFVNVGPDGDFLIIATPDLHGPAGAGVPVDHVVVATAGSTDGSSGDELHDIAVLHVPADKLGVKVSTLAESRLGVPDSLLAVVAARSLRGFVSSVLSPDHRQQTLAAEIAMIDMLSAVVAERNSRVSGVSTNTAFVRQETHDLIERHYRDPALSPVVLAEYLHLSRRQFYRHFEGCDTSVAEMIADRRLQAARAQLVSNPTVSIASVARSCGFASLGAFRFRFRRVYGVGPTEYRDRMTEVGESVPPAG</sequence>
<dbReference type="InterPro" id="IPR018060">
    <property type="entry name" value="HTH_AraC"/>
</dbReference>
<dbReference type="PANTHER" id="PTHR46796:SF6">
    <property type="entry name" value="ARAC SUBFAMILY"/>
    <property type="match status" value="1"/>
</dbReference>
<keyword evidence="1" id="KW-0805">Transcription regulation</keyword>
<gene>
    <name evidence="5" type="ORF">SCNU_10861</name>
</gene>
<dbReference type="PRINTS" id="PR00032">
    <property type="entry name" value="HTHARAC"/>
</dbReference>
<dbReference type="GO" id="GO:0043565">
    <property type="term" value="F:sequence-specific DNA binding"/>
    <property type="evidence" value="ECO:0007669"/>
    <property type="project" value="InterPro"/>
</dbReference>
<dbReference type="AlphaFoldDB" id="F1YJU2"/>
<dbReference type="eggNOG" id="COG2207">
    <property type="taxonomic scope" value="Bacteria"/>
</dbReference>
<keyword evidence="6" id="KW-1185">Reference proteome</keyword>
<evidence type="ECO:0000256" key="3">
    <source>
        <dbReference type="ARBA" id="ARBA00023163"/>
    </source>
</evidence>
<dbReference type="STRING" id="644548.SCNU_10861"/>
<evidence type="ECO:0000313" key="6">
    <source>
        <dbReference type="Proteomes" id="UP000035065"/>
    </source>
</evidence>
<keyword evidence="3" id="KW-0804">Transcription</keyword>
<evidence type="ECO:0000256" key="2">
    <source>
        <dbReference type="ARBA" id="ARBA00023125"/>
    </source>
</evidence>
<dbReference type="GO" id="GO:0003700">
    <property type="term" value="F:DNA-binding transcription factor activity"/>
    <property type="evidence" value="ECO:0007669"/>
    <property type="project" value="InterPro"/>
</dbReference>
<evidence type="ECO:0000313" key="5">
    <source>
        <dbReference type="EMBL" id="EGD55024.1"/>
    </source>
</evidence>